<evidence type="ECO:0000256" key="1">
    <source>
        <dbReference type="ARBA" id="ARBA00006432"/>
    </source>
</evidence>
<sequence length="358" mass="40480">MIPHYTNVHLKFKLDGLSYKYDELMEVAYSYVKEGLPYQQDLGNFLLDWLDQHDHVVVKTSGSTGKPKQIKIKKQAMVNSAIATGDFFNLQPGDKVLNCLPSNFIAGKMMIVRAIMLGLELDMTEPAALPLIDYEKDYDFCAFTPMQLKNFAKYLQSIRVAIVGGGMVSKPIIEMIKDKKPLVYETYGMTETVSHIAVKKLNNFKAGESLETSYFNTLPDITVSTDDRSCLVIEAPHLSEEKIVTNDIVKIHSNTCFEWLGRYDNVINSGGIKLFPEQIERKLQSKIPGEFFIASKPDDTLGEKLVLVLEAKENNLDPAIFDVLDKYEKPKEVLTVPKFKQTSSGKIHREKTLELLNL</sequence>
<organism evidence="4 5">
    <name type="scientific">Tamlana crocina</name>
    <dbReference type="NCBI Taxonomy" id="393006"/>
    <lineage>
        <taxon>Bacteria</taxon>
        <taxon>Pseudomonadati</taxon>
        <taxon>Bacteroidota</taxon>
        <taxon>Flavobacteriia</taxon>
        <taxon>Flavobacteriales</taxon>
        <taxon>Flavobacteriaceae</taxon>
        <taxon>Tamlana</taxon>
    </lineage>
</organism>
<dbReference type="RefSeq" id="WP_167918792.1">
    <property type="nucleotide sequence ID" value="NZ_JAAVJS010000018.1"/>
</dbReference>
<gene>
    <name evidence="4" type="ORF">HC176_12525</name>
</gene>
<name>A0ABX1DD97_9FLAO</name>
<dbReference type="InterPro" id="IPR045851">
    <property type="entry name" value="AMP-bd_C_sf"/>
</dbReference>
<dbReference type="Pfam" id="PF00501">
    <property type="entry name" value="AMP-binding"/>
    <property type="match status" value="1"/>
</dbReference>
<comment type="similarity">
    <text evidence="1">Belongs to the ATP-dependent AMP-binding enzyme family.</text>
</comment>
<proteinExistence type="inferred from homology"/>
<evidence type="ECO:0000313" key="4">
    <source>
        <dbReference type="EMBL" id="NJX16313.1"/>
    </source>
</evidence>
<dbReference type="Proteomes" id="UP000760545">
    <property type="component" value="Unassembled WGS sequence"/>
</dbReference>
<dbReference type="PANTHER" id="PTHR43201:SF5">
    <property type="entry name" value="MEDIUM-CHAIN ACYL-COA LIGASE ACSF2, MITOCHONDRIAL"/>
    <property type="match status" value="1"/>
</dbReference>
<dbReference type="Gene3D" id="3.40.50.12780">
    <property type="entry name" value="N-terminal domain of ligase-like"/>
    <property type="match status" value="1"/>
</dbReference>
<evidence type="ECO:0000259" key="3">
    <source>
        <dbReference type="Pfam" id="PF00501"/>
    </source>
</evidence>
<dbReference type="EMBL" id="JAAVJS010000018">
    <property type="protein sequence ID" value="NJX16313.1"/>
    <property type="molecule type" value="Genomic_DNA"/>
</dbReference>
<evidence type="ECO:0000313" key="5">
    <source>
        <dbReference type="Proteomes" id="UP000760545"/>
    </source>
</evidence>
<feature type="domain" description="AMP-dependent synthetase/ligase" evidence="3">
    <location>
        <begin position="60"/>
        <end position="198"/>
    </location>
</feature>
<keyword evidence="5" id="KW-1185">Reference proteome</keyword>
<protein>
    <submittedName>
        <fullName evidence="4">AMP-binding protein</fullName>
    </submittedName>
</protein>
<dbReference type="SUPFAM" id="SSF56801">
    <property type="entry name" value="Acetyl-CoA synthetase-like"/>
    <property type="match status" value="1"/>
</dbReference>
<accession>A0ABX1DD97</accession>
<dbReference type="InterPro" id="IPR000873">
    <property type="entry name" value="AMP-dep_synth/lig_dom"/>
</dbReference>
<dbReference type="PANTHER" id="PTHR43201">
    <property type="entry name" value="ACYL-COA SYNTHETASE"/>
    <property type="match status" value="1"/>
</dbReference>
<evidence type="ECO:0000256" key="2">
    <source>
        <dbReference type="ARBA" id="ARBA00022598"/>
    </source>
</evidence>
<reference evidence="4 5" key="1">
    <citation type="submission" date="2020-03" db="EMBL/GenBank/DDBJ databases">
        <title>Tamlana sp. nov, isolated from XXX.</title>
        <authorList>
            <person name="Cao W.R."/>
        </authorList>
    </citation>
    <scope>NUCLEOTIDE SEQUENCE [LARGE SCALE GENOMIC DNA]</scope>
    <source>
        <strain evidence="4 5">HST1-43</strain>
    </source>
</reference>
<keyword evidence="2" id="KW-0436">Ligase</keyword>
<comment type="caution">
    <text evidence="4">The sequence shown here is derived from an EMBL/GenBank/DDBJ whole genome shotgun (WGS) entry which is preliminary data.</text>
</comment>
<dbReference type="Gene3D" id="3.30.300.30">
    <property type="match status" value="1"/>
</dbReference>
<dbReference type="InterPro" id="IPR042099">
    <property type="entry name" value="ANL_N_sf"/>
</dbReference>